<dbReference type="Gene3D" id="4.10.240.10">
    <property type="entry name" value="Zn(2)-C6 fungal-type DNA-binding domain"/>
    <property type="match status" value="1"/>
</dbReference>
<dbReference type="PANTHER" id="PTHR37534:SF46">
    <property type="entry name" value="ZN(II)2CYS6 TRANSCRIPTION FACTOR (EUROFUNG)"/>
    <property type="match status" value="1"/>
</dbReference>
<dbReference type="InterPro" id="IPR001138">
    <property type="entry name" value="Zn2Cys6_DnaBD"/>
</dbReference>
<evidence type="ECO:0000256" key="2">
    <source>
        <dbReference type="ARBA" id="ARBA00023242"/>
    </source>
</evidence>
<reference evidence="5" key="1">
    <citation type="journal article" date="2020" name="Stud. Mycol.">
        <title>101 Dothideomycetes genomes: a test case for predicting lifestyles and emergence of pathogens.</title>
        <authorList>
            <person name="Haridas S."/>
            <person name="Albert R."/>
            <person name="Binder M."/>
            <person name="Bloem J."/>
            <person name="Labutti K."/>
            <person name="Salamov A."/>
            <person name="Andreopoulos B."/>
            <person name="Baker S."/>
            <person name="Barry K."/>
            <person name="Bills G."/>
            <person name="Bluhm B."/>
            <person name="Cannon C."/>
            <person name="Castanera R."/>
            <person name="Culley D."/>
            <person name="Daum C."/>
            <person name="Ezra D."/>
            <person name="Gonzalez J."/>
            <person name="Henrissat B."/>
            <person name="Kuo A."/>
            <person name="Liang C."/>
            <person name="Lipzen A."/>
            <person name="Lutzoni F."/>
            <person name="Magnuson J."/>
            <person name="Mondo S."/>
            <person name="Nolan M."/>
            <person name="Ohm R."/>
            <person name="Pangilinan J."/>
            <person name="Park H.-J."/>
            <person name="Ramirez L."/>
            <person name="Alfaro M."/>
            <person name="Sun H."/>
            <person name="Tritt A."/>
            <person name="Yoshinaga Y."/>
            <person name="Zwiers L.-H."/>
            <person name="Turgeon B."/>
            <person name="Goodwin S."/>
            <person name="Spatafora J."/>
            <person name="Crous P."/>
            <person name="Grigoriev I."/>
        </authorList>
    </citation>
    <scope>NUCLEOTIDE SEQUENCE</scope>
    <source>
        <strain evidence="5">CBS 627.86</strain>
    </source>
</reference>
<dbReference type="GO" id="GO:0008270">
    <property type="term" value="F:zinc ion binding"/>
    <property type="evidence" value="ECO:0007669"/>
    <property type="project" value="InterPro"/>
</dbReference>
<dbReference type="OrthoDB" id="648861at2759"/>
<feature type="region of interest" description="Disordered" evidence="3">
    <location>
        <begin position="70"/>
        <end position="90"/>
    </location>
</feature>
<dbReference type="GO" id="GO:0005634">
    <property type="term" value="C:nucleus"/>
    <property type="evidence" value="ECO:0007669"/>
    <property type="project" value="UniProtKB-SubCell"/>
</dbReference>
<evidence type="ECO:0000313" key="5">
    <source>
        <dbReference type="EMBL" id="KAF2117615.1"/>
    </source>
</evidence>
<feature type="domain" description="Zn(2)-C6 fungal-type" evidence="4">
    <location>
        <begin position="24"/>
        <end position="70"/>
    </location>
</feature>
<dbReference type="GO" id="GO:0000981">
    <property type="term" value="F:DNA-binding transcription factor activity, RNA polymerase II-specific"/>
    <property type="evidence" value="ECO:0007669"/>
    <property type="project" value="InterPro"/>
</dbReference>
<sequence length="552" mass="62281">MSPGAETSPTSQPETVELTGRYGKRSRRGCWTCRSPQVKKRCDEQRPVCGRCSRLNILCDYSARLTKAERRKAERSSQPTASHGNPPDLSLSIVTVSAPRTGACSLELSDEDHEAIRYFRTAFAKSHHTKNPDYSLISIMFTLAQEEPMIMHMVLSLGMQEMDIRRHSQTLSRRRDPLQHYAAALSLLADAVAPDNGSQDLDVIYTALWLMLLYEQQFGDSECKAYTKHLEGTSSLLQHRSQQLCLPPSPSSMPMAQTPVLSRHLDPQRNLHGSVYSARILVWIALLDAAAASSGVGGHVNAALFRKLVGNNTQSTTRSTSPVEAFSRFHRFSNPLYRMQWGDKYPQAELLDDVENRNIYALLGQCSQLRYMVAQLAVLYQKDSAAATQKAPDVDSAIEQVGYLFTELMEVAIELSPHTDNSHRLVANIRAIVPMYYAVLLDFMRLTNTNEPLGDRQRLALREIMNLAYQSYKHDGDAAMTRVAWPLFIAALETDDLLHRDWIVERFAAISNYGKNFERAHRFLLGTIPLQQQLGRRIDLREQLASTEHFVL</sequence>
<dbReference type="InterPro" id="IPR021858">
    <property type="entry name" value="Fun_TF"/>
</dbReference>
<keyword evidence="2" id="KW-0539">Nucleus</keyword>
<evidence type="ECO:0000256" key="3">
    <source>
        <dbReference type="SAM" id="MobiDB-lite"/>
    </source>
</evidence>
<dbReference type="AlphaFoldDB" id="A0A6A5ZEH6"/>
<name>A0A6A5ZEH6_9PLEO</name>
<dbReference type="Pfam" id="PF11951">
    <property type="entry name" value="Fungal_trans_2"/>
    <property type="match status" value="1"/>
</dbReference>
<dbReference type="SUPFAM" id="SSF57701">
    <property type="entry name" value="Zn2/Cys6 DNA-binding domain"/>
    <property type="match status" value="1"/>
</dbReference>
<comment type="subcellular location">
    <subcellularLocation>
        <location evidence="1">Nucleus</location>
    </subcellularLocation>
</comment>
<dbReference type="PANTHER" id="PTHR37534">
    <property type="entry name" value="TRANSCRIPTIONAL ACTIVATOR PROTEIN UGA3"/>
    <property type="match status" value="1"/>
</dbReference>
<dbReference type="Pfam" id="PF00172">
    <property type="entry name" value="Zn_clus"/>
    <property type="match status" value="1"/>
</dbReference>
<protein>
    <submittedName>
        <fullName evidence="5">Fungal-specific transcription factor domain-containing protein</fullName>
    </submittedName>
</protein>
<dbReference type="EMBL" id="ML977318">
    <property type="protein sequence ID" value="KAF2117615.1"/>
    <property type="molecule type" value="Genomic_DNA"/>
</dbReference>
<dbReference type="Proteomes" id="UP000799770">
    <property type="component" value="Unassembled WGS sequence"/>
</dbReference>
<organism evidence="5 6">
    <name type="scientific">Lophiotrema nucula</name>
    <dbReference type="NCBI Taxonomy" id="690887"/>
    <lineage>
        <taxon>Eukaryota</taxon>
        <taxon>Fungi</taxon>
        <taxon>Dikarya</taxon>
        <taxon>Ascomycota</taxon>
        <taxon>Pezizomycotina</taxon>
        <taxon>Dothideomycetes</taxon>
        <taxon>Pleosporomycetidae</taxon>
        <taxon>Pleosporales</taxon>
        <taxon>Lophiotremataceae</taxon>
        <taxon>Lophiotrema</taxon>
    </lineage>
</organism>
<keyword evidence="6" id="KW-1185">Reference proteome</keyword>
<accession>A0A6A5ZEH6</accession>
<gene>
    <name evidence="5" type="ORF">BDV96DRAFT_643974</name>
</gene>
<dbReference type="CDD" id="cd00067">
    <property type="entry name" value="GAL4"/>
    <property type="match status" value="1"/>
</dbReference>
<evidence type="ECO:0000256" key="1">
    <source>
        <dbReference type="ARBA" id="ARBA00004123"/>
    </source>
</evidence>
<evidence type="ECO:0000313" key="6">
    <source>
        <dbReference type="Proteomes" id="UP000799770"/>
    </source>
</evidence>
<dbReference type="SMART" id="SM00066">
    <property type="entry name" value="GAL4"/>
    <property type="match status" value="1"/>
</dbReference>
<evidence type="ECO:0000259" key="4">
    <source>
        <dbReference type="SMART" id="SM00066"/>
    </source>
</evidence>
<proteinExistence type="predicted"/>
<dbReference type="InterPro" id="IPR036864">
    <property type="entry name" value="Zn2-C6_fun-type_DNA-bd_sf"/>
</dbReference>